<keyword evidence="2" id="KW-1015">Disulfide bond</keyword>
<dbReference type="AlphaFoldDB" id="A0A9W6YQB7"/>
<evidence type="ECO:0000256" key="1">
    <source>
        <dbReference type="ARBA" id="ARBA00007347"/>
    </source>
</evidence>
<keyword evidence="3" id="KW-0496">Mitochondrion</keyword>
<dbReference type="InterPro" id="IPR013892">
    <property type="entry name" value="Cyt_c_biogenesis_Cmc1-like"/>
</dbReference>
<gene>
    <name evidence="4" type="ORF">Amon01_000067400</name>
</gene>
<keyword evidence="3" id="KW-0999">Mitochondrion inner membrane</keyword>
<accession>A0A9W6YQB7</accession>
<proteinExistence type="inferred from homology"/>
<keyword evidence="5" id="KW-1185">Reference proteome</keyword>
<dbReference type="GO" id="GO:0005743">
    <property type="term" value="C:mitochondrial inner membrane"/>
    <property type="evidence" value="ECO:0007669"/>
    <property type="project" value="UniProtKB-SubCell"/>
</dbReference>
<reference evidence="4" key="1">
    <citation type="submission" date="2023-04" db="EMBL/GenBank/DDBJ databases">
        <title>Ambrosiozyma monospora NBRC 1965.</title>
        <authorList>
            <person name="Ichikawa N."/>
            <person name="Sato H."/>
            <person name="Tonouchi N."/>
        </authorList>
    </citation>
    <scope>NUCLEOTIDE SEQUENCE</scope>
    <source>
        <strain evidence="4">NBRC 1965</strain>
    </source>
</reference>
<evidence type="ECO:0000313" key="4">
    <source>
        <dbReference type="EMBL" id="GMG19710.1"/>
    </source>
</evidence>
<sequence>MHPVLDRDKFYNCEDLIDALEECHKAPFLEKMFGKCTIIKQDLSDCLHHARLAADREKILERREKNKKIQEKLKKAEENEWGKDGYLKQVAEREYQLRKAEEQKTQSPASHA</sequence>
<dbReference type="EMBL" id="BSXU01000187">
    <property type="protein sequence ID" value="GMG19710.1"/>
    <property type="molecule type" value="Genomic_DNA"/>
</dbReference>
<comment type="caution">
    <text evidence="4">The sequence shown here is derived from an EMBL/GenBank/DDBJ whole genome shotgun (WGS) entry which is preliminary data.</text>
</comment>
<dbReference type="Pfam" id="PF08583">
    <property type="entry name" value="Cmc1"/>
    <property type="match status" value="1"/>
</dbReference>
<evidence type="ECO:0000256" key="2">
    <source>
        <dbReference type="ARBA" id="ARBA00023157"/>
    </source>
</evidence>
<comment type="function">
    <text evidence="3">Required for mitochondrial cytochrome c oxidase (COX) assembly and respiration.</text>
</comment>
<protein>
    <recommendedName>
        <fullName evidence="3">COX assembly mitochondrial protein</fullName>
    </recommendedName>
</protein>
<evidence type="ECO:0000313" key="5">
    <source>
        <dbReference type="Proteomes" id="UP001165063"/>
    </source>
</evidence>
<keyword evidence="3" id="KW-0472">Membrane</keyword>
<dbReference type="Proteomes" id="UP001165063">
    <property type="component" value="Unassembled WGS sequence"/>
</dbReference>
<comment type="similarity">
    <text evidence="1 3">Belongs to the CMC family.</text>
</comment>
<dbReference type="OrthoDB" id="532630at2759"/>
<name>A0A9W6YQB7_AMBMO</name>
<evidence type="ECO:0000256" key="3">
    <source>
        <dbReference type="RuleBase" id="RU364104"/>
    </source>
</evidence>
<comment type="subcellular location">
    <subcellularLocation>
        <location evidence="3">Mitochondrion inner membrane</location>
    </subcellularLocation>
</comment>
<keyword evidence="3" id="KW-0143">Chaperone</keyword>
<organism evidence="4 5">
    <name type="scientific">Ambrosiozyma monospora</name>
    <name type="common">Yeast</name>
    <name type="synonym">Endomycopsis monosporus</name>
    <dbReference type="NCBI Taxonomy" id="43982"/>
    <lineage>
        <taxon>Eukaryota</taxon>
        <taxon>Fungi</taxon>
        <taxon>Dikarya</taxon>
        <taxon>Ascomycota</taxon>
        <taxon>Saccharomycotina</taxon>
        <taxon>Pichiomycetes</taxon>
        <taxon>Pichiales</taxon>
        <taxon>Pichiaceae</taxon>
        <taxon>Ambrosiozyma</taxon>
    </lineage>
</organism>